<feature type="transmembrane region" description="Helical" evidence="2">
    <location>
        <begin position="899"/>
        <end position="923"/>
    </location>
</feature>
<proteinExistence type="predicted"/>
<reference evidence="3" key="1">
    <citation type="submission" date="2021-02" db="EMBL/GenBank/DDBJ databases">
        <authorList>
            <person name="Dougan E. K."/>
            <person name="Rhodes N."/>
            <person name="Thang M."/>
            <person name="Chan C."/>
        </authorList>
    </citation>
    <scope>NUCLEOTIDE SEQUENCE</scope>
</reference>
<keyword evidence="2" id="KW-1133">Transmembrane helix</keyword>
<feature type="transmembrane region" description="Helical" evidence="2">
    <location>
        <begin position="830"/>
        <end position="848"/>
    </location>
</feature>
<protein>
    <submittedName>
        <fullName evidence="3">Uncharacterized protein</fullName>
    </submittedName>
</protein>
<keyword evidence="4" id="KW-1185">Reference proteome</keyword>
<name>A0A813BYK6_9DINO</name>
<evidence type="ECO:0000313" key="3">
    <source>
        <dbReference type="EMBL" id="CAE7925305.1"/>
    </source>
</evidence>
<evidence type="ECO:0000313" key="4">
    <source>
        <dbReference type="Proteomes" id="UP000601435"/>
    </source>
</evidence>
<feature type="transmembrane region" description="Helical" evidence="2">
    <location>
        <begin position="935"/>
        <end position="956"/>
    </location>
</feature>
<feature type="transmembrane region" description="Helical" evidence="2">
    <location>
        <begin position="703"/>
        <end position="725"/>
    </location>
</feature>
<feature type="transmembrane region" description="Helical" evidence="2">
    <location>
        <begin position="797"/>
        <end position="818"/>
    </location>
</feature>
<feature type="transmembrane region" description="Helical" evidence="2">
    <location>
        <begin position="545"/>
        <end position="570"/>
    </location>
</feature>
<evidence type="ECO:0000256" key="1">
    <source>
        <dbReference type="SAM" id="MobiDB-lite"/>
    </source>
</evidence>
<dbReference type="AlphaFoldDB" id="A0A813BYK6"/>
<evidence type="ECO:0000256" key="2">
    <source>
        <dbReference type="SAM" id="Phobius"/>
    </source>
</evidence>
<dbReference type="Proteomes" id="UP000601435">
    <property type="component" value="Unassembled WGS sequence"/>
</dbReference>
<feature type="transmembrane region" description="Helical" evidence="2">
    <location>
        <begin position="518"/>
        <end position="539"/>
    </location>
</feature>
<gene>
    <name evidence="3" type="ORF">SNEC2469_LOCUS32023</name>
</gene>
<feature type="transmembrane region" description="Helical" evidence="2">
    <location>
        <begin position="591"/>
        <end position="611"/>
    </location>
</feature>
<keyword evidence="2" id="KW-0472">Membrane</keyword>
<organism evidence="3 4">
    <name type="scientific">Symbiodinium necroappetens</name>
    <dbReference type="NCBI Taxonomy" id="1628268"/>
    <lineage>
        <taxon>Eukaryota</taxon>
        <taxon>Sar</taxon>
        <taxon>Alveolata</taxon>
        <taxon>Dinophyceae</taxon>
        <taxon>Suessiales</taxon>
        <taxon>Symbiodiniaceae</taxon>
        <taxon>Symbiodinium</taxon>
    </lineage>
</organism>
<feature type="compositionally biased region" description="Polar residues" evidence="1">
    <location>
        <begin position="122"/>
        <end position="132"/>
    </location>
</feature>
<feature type="transmembrane region" description="Helical" evidence="2">
    <location>
        <begin position="476"/>
        <end position="497"/>
    </location>
</feature>
<accession>A0A813BYK6</accession>
<feature type="region of interest" description="Disordered" evidence="1">
    <location>
        <begin position="118"/>
        <end position="138"/>
    </location>
</feature>
<dbReference type="SUPFAM" id="SSF103473">
    <property type="entry name" value="MFS general substrate transporter"/>
    <property type="match status" value="1"/>
</dbReference>
<sequence length="972" mass="106955">ALKCAWRGVAMLLPKCLKDGASLWDWACAARQPFQLFRAMDGELCNCLQTVRADPRYSFHVQYWSVPHFLGNTENDRGLLWFVGSLRGWRPRQKEWNQATIAADTAPVFSIHFFPRRDDSSVHPSCTKPSRTPETEDGSQEVAFYDSGMNDLVAVRARDPSLLLKRCGAASMATSPVMTLGYAVWAAFGFWQTKTWLLLVHWKLLLGQPAYCVAGTFLASGEFCLTSAAFGGSDDELPVLEVVVVSCGTWAPMASLLEELWAEAAWPSPEEGLPDCLNLAPEDVDNDARSPSEMHQICAVERFQKALYLRALAALPCEDPGPELFFGTKSGSAQGRSWKVRRQAAPGTELEEIPTVDLRQVLEEQALEDARQAFKDPTSKLSFANARKLAGLLDAESGAFLRRWELMAPVIAAFWVILKSLSCPRHFPGGAEAQMLNPSKFRVFRRFTSETILERVVSTVISVNAPHHAESLSQTFVPISSHIILAMVAVCCVFTVHEFRVQGGSTPLLATHDGRNTVLLQVSFLITWVVGYLTVTMFIPVSLDFALAMGESATGSGVFIGAAPVGLLVGSALGKKLTTESSWNQRRARKVFLFLYGASVLLMPVIAFFIQTAAARSLEAKRWTFWCTVFLLFLTMVLASLPTMSWFLMWNTVTPQKEKTFWMMLTQCARNGGILLGPIYFAFISYLVHKGQMSRDVSPISEMSWLFMGAFFLQALELTIASLVFPTELQEGSDEPCEGELAEVAAWLGPEELPAASREELVWNMIVYCYERTFTVSAIEVATTMLLEVKYGWTPELSGSSFIAIALGSFIMTAMASVVASRRLVSEADMFFAVTLLAFCGCTMFFDLGGNLGAKALMLADTIVYGGASVANGIAEGWASRAACKGTDYSIETYRAHQLLGLTWVYLNGFIGASLCRFVAPVVTRFILDIGGRNTYAAVQFLVCGLSSMIVLRTVLLFNKQKSLADGEGIKT</sequence>
<dbReference type="InterPro" id="IPR036259">
    <property type="entry name" value="MFS_trans_sf"/>
</dbReference>
<feature type="transmembrane region" description="Helical" evidence="2">
    <location>
        <begin position="623"/>
        <end position="649"/>
    </location>
</feature>
<feature type="transmembrane region" description="Helical" evidence="2">
    <location>
        <begin position="661"/>
        <end position="683"/>
    </location>
</feature>
<feature type="non-terminal residue" evidence="3">
    <location>
        <position position="1"/>
    </location>
</feature>
<dbReference type="EMBL" id="CAJNJA010079475">
    <property type="protein sequence ID" value="CAE7925305.1"/>
    <property type="molecule type" value="Genomic_DNA"/>
</dbReference>
<comment type="caution">
    <text evidence="3">The sequence shown here is derived from an EMBL/GenBank/DDBJ whole genome shotgun (WGS) entry which is preliminary data.</text>
</comment>
<keyword evidence="2" id="KW-0812">Transmembrane</keyword>